<keyword evidence="1 2" id="KW-0456">Lyase</keyword>
<name>A0A917C3K1_9HYPH</name>
<reference evidence="3" key="1">
    <citation type="journal article" date="2014" name="Int. J. Syst. Evol. Microbiol.">
        <title>Complete genome sequence of Corynebacterium casei LMG S-19264T (=DSM 44701T), isolated from a smear-ripened cheese.</title>
        <authorList>
            <consortium name="US DOE Joint Genome Institute (JGI-PGF)"/>
            <person name="Walter F."/>
            <person name="Albersmeier A."/>
            <person name="Kalinowski J."/>
            <person name="Ruckert C."/>
        </authorList>
    </citation>
    <scope>NUCLEOTIDE SEQUENCE</scope>
    <source>
        <strain evidence="3">CCM 7897</strain>
    </source>
</reference>
<dbReference type="GO" id="GO:0008840">
    <property type="term" value="F:4-hydroxy-tetrahydrodipicolinate synthase activity"/>
    <property type="evidence" value="ECO:0007669"/>
    <property type="project" value="TreeGrafter"/>
</dbReference>
<dbReference type="PIRSF" id="PIRSF001365">
    <property type="entry name" value="DHDPS"/>
    <property type="match status" value="1"/>
</dbReference>
<dbReference type="Proteomes" id="UP000606044">
    <property type="component" value="Unassembled WGS sequence"/>
</dbReference>
<dbReference type="PANTHER" id="PTHR12128:SF72">
    <property type="entry name" value="DIHYDRODIPICOLINATE SYNTHASE"/>
    <property type="match status" value="1"/>
</dbReference>
<dbReference type="Gene3D" id="3.20.20.70">
    <property type="entry name" value="Aldolase class I"/>
    <property type="match status" value="1"/>
</dbReference>
<dbReference type="PANTHER" id="PTHR12128">
    <property type="entry name" value="DIHYDRODIPICOLINATE SYNTHASE"/>
    <property type="match status" value="1"/>
</dbReference>
<dbReference type="InterPro" id="IPR013785">
    <property type="entry name" value="Aldolase_TIM"/>
</dbReference>
<dbReference type="CDD" id="cd00408">
    <property type="entry name" value="DHDPS-like"/>
    <property type="match status" value="1"/>
</dbReference>
<comment type="caution">
    <text evidence="3">The sequence shown here is derived from an EMBL/GenBank/DDBJ whole genome shotgun (WGS) entry which is preliminary data.</text>
</comment>
<evidence type="ECO:0000313" key="4">
    <source>
        <dbReference type="Proteomes" id="UP000606044"/>
    </source>
</evidence>
<gene>
    <name evidence="3" type="ORF">GCM10007301_32490</name>
</gene>
<comment type="similarity">
    <text evidence="2">Belongs to the DapA family.</text>
</comment>
<dbReference type="SMART" id="SM01130">
    <property type="entry name" value="DHDPS"/>
    <property type="match status" value="1"/>
</dbReference>
<evidence type="ECO:0000256" key="2">
    <source>
        <dbReference type="PIRNR" id="PIRNR001365"/>
    </source>
</evidence>
<dbReference type="SUPFAM" id="SSF51569">
    <property type="entry name" value="Aldolase"/>
    <property type="match status" value="1"/>
</dbReference>
<dbReference type="AlphaFoldDB" id="A0A917C3K1"/>
<dbReference type="PRINTS" id="PR00146">
    <property type="entry name" value="DHPICSNTHASE"/>
</dbReference>
<proteinExistence type="inferred from homology"/>
<reference evidence="3" key="2">
    <citation type="submission" date="2020-09" db="EMBL/GenBank/DDBJ databases">
        <authorList>
            <person name="Sun Q."/>
            <person name="Sedlacek I."/>
        </authorList>
    </citation>
    <scope>NUCLEOTIDE SEQUENCE</scope>
    <source>
        <strain evidence="3">CCM 7897</strain>
    </source>
</reference>
<dbReference type="EMBL" id="BMCT01000004">
    <property type="protein sequence ID" value="GGF70206.1"/>
    <property type="molecule type" value="Genomic_DNA"/>
</dbReference>
<dbReference type="InterPro" id="IPR002220">
    <property type="entry name" value="DapA-like"/>
</dbReference>
<organism evidence="3 4">
    <name type="scientific">Azorhizobium oxalatiphilum</name>
    <dbReference type="NCBI Taxonomy" id="980631"/>
    <lineage>
        <taxon>Bacteria</taxon>
        <taxon>Pseudomonadati</taxon>
        <taxon>Pseudomonadota</taxon>
        <taxon>Alphaproteobacteria</taxon>
        <taxon>Hyphomicrobiales</taxon>
        <taxon>Xanthobacteraceae</taxon>
        <taxon>Azorhizobium</taxon>
    </lineage>
</organism>
<accession>A0A917C3K1</accession>
<dbReference type="RefSeq" id="WP_188580393.1">
    <property type="nucleotide sequence ID" value="NZ_BMCT01000004.1"/>
</dbReference>
<sequence>MDLSGIGGIWPATLTPFRPDGAIDEAALSAHIAQVAGTEGMKAVVVNGHAGEVSALDRAERARVIRLAVAAARPVGVVAGVVADNTADAVALAKDAEAEGADALLLFPPPAFAQGGDARPEMAMRFVSAVAAATKLPIVLFQLSRGSGQNFSTALLTRLCVEVPSIIGVKEGSDIPEIYEDNVRALRALDRPVSILTTNNGWLFSSLAYGADGILSGIGSVVPDLLAQLYAAMSAGDLTAARAVNDRLYPLCRAFYRRPHADCHNRMKTALHLLGRLPHPDPRPPLLPIEAKERAEIRAALVAAGLLDA</sequence>
<protein>
    <submittedName>
        <fullName evidence="3">Dihydrodipicolinate synthase family protein</fullName>
    </submittedName>
</protein>
<dbReference type="Pfam" id="PF00701">
    <property type="entry name" value="DHDPS"/>
    <property type="match status" value="1"/>
</dbReference>
<evidence type="ECO:0000313" key="3">
    <source>
        <dbReference type="EMBL" id="GGF70206.1"/>
    </source>
</evidence>
<keyword evidence="4" id="KW-1185">Reference proteome</keyword>
<evidence type="ECO:0000256" key="1">
    <source>
        <dbReference type="ARBA" id="ARBA00023239"/>
    </source>
</evidence>